<feature type="domain" description="DUF3696" evidence="1">
    <location>
        <begin position="327"/>
        <end position="372"/>
    </location>
</feature>
<evidence type="ECO:0000313" key="4">
    <source>
        <dbReference type="Proteomes" id="UP000297872"/>
    </source>
</evidence>
<dbReference type="InterPro" id="IPR022532">
    <property type="entry name" value="DUF3696"/>
</dbReference>
<dbReference type="SUPFAM" id="SSF52540">
    <property type="entry name" value="P-loop containing nucleoside triphosphate hydrolases"/>
    <property type="match status" value="1"/>
</dbReference>
<dbReference type="PIRSF" id="PIRSF034888">
    <property type="entry name" value="P-loop_UCP034888"/>
    <property type="match status" value="1"/>
</dbReference>
<dbReference type="InterPro" id="IPR014592">
    <property type="entry name" value="P-loop_UCP034888"/>
</dbReference>
<dbReference type="AlphaFoldDB" id="A0A4Y8VL28"/>
<dbReference type="InterPro" id="IPR003959">
    <property type="entry name" value="ATPase_AAA_core"/>
</dbReference>
<dbReference type="Proteomes" id="UP000297872">
    <property type="component" value="Unassembled WGS sequence"/>
</dbReference>
<reference evidence="3 4" key="1">
    <citation type="submission" date="2019-02" db="EMBL/GenBank/DDBJ databases">
        <title>Draft Genome Sequence of the Prevotella sp. BCRC 81118, Isolated from Human Feces.</title>
        <authorList>
            <person name="Huang C.-H."/>
        </authorList>
    </citation>
    <scope>NUCLEOTIDE SEQUENCE [LARGE SCALE GENOMIC DNA]</scope>
    <source>
        <strain evidence="3 4">BCRC 81118</strain>
    </source>
</reference>
<evidence type="ECO:0000259" key="1">
    <source>
        <dbReference type="Pfam" id="PF12476"/>
    </source>
</evidence>
<dbReference type="OrthoDB" id="9792800at2"/>
<gene>
    <name evidence="3" type="ORF">EXN75_08270</name>
</gene>
<organism evidence="3 4">
    <name type="scientific">Segatella hominis</name>
    <dbReference type="NCBI Taxonomy" id="2518605"/>
    <lineage>
        <taxon>Bacteria</taxon>
        <taxon>Pseudomonadati</taxon>
        <taxon>Bacteroidota</taxon>
        <taxon>Bacteroidia</taxon>
        <taxon>Bacteroidales</taxon>
        <taxon>Prevotellaceae</taxon>
        <taxon>Segatella</taxon>
    </lineage>
</organism>
<proteinExistence type="predicted"/>
<dbReference type="InterPro" id="IPR051396">
    <property type="entry name" value="Bact_Antivir_Def_Nuclease"/>
</dbReference>
<sequence>MASLKSIYIKNYKAFQKEQLLEVRPVTVLIGKNSSGKSSIMKLLPLFQKATSEIMTAPLMLSNNGVALGSRYEELFYNYSLMDLSLGLNFDNGNSFKVTYAINNGQLFVYNYEVTSKGNKFQEQVSLEGFPILKGLKFPKATEKLKISAESLSLNADYIGPIRISAPKEISFEGNNDITSVGLKGENAYSALLNSYLSDGKLFEEVSKWFEKNLEGQKLSFKQNGPSTGSYSLYVRHEDIDVNISQVGQGLSQVLPIIVASFLNNNVDILGIEQPALHLHPAAHANVAYRIAESAKLLNKKYLIESHSENFILGLRNLVANHDVDFSSDDVIIYYVNHDDTGAVLDKIEILPNGELTTWPVGIFSESFDLMSEIMEHNL</sequence>
<dbReference type="EMBL" id="SGVY01000017">
    <property type="protein sequence ID" value="TFH81219.1"/>
    <property type="molecule type" value="Genomic_DNA"/>
</dbReference>
<dbReference type="GO" id="GO:0005524">
    <property type="term" value="F:ATP binding"/>
    <property type="evidence" value="ECO:0007669"/>
    <property type="project" value="InterPro"/>
</dbReference>
<protein>
    <submittedName>
        <fullName evidence="3">DUF3696 domain-containing protein</fullName>
    </submittedName>
</protein>
<dbReference type="InterPro" id="IPR027417">
    <property type="entry name" value="P-loop_NTPase"/>
</dbReference>
<evidence type="ECO:0000259" key="2">
    <source>
        <dbReference type="Pfam" id="PF13304"/>
    </source>
</evidence>
<accession>A0A4Y8VL28</accession>
<dbReference type="Pfam" id="PF12476">
    <property type="entry name" value="DUF3696"/>
    <property type="match status" value="1"/>
</dbReference>
<dbReference type="PANTHER" id="PTHR43581:SF2">
    <property type="entry name" value="EXCINUCLEASE ATPASE SUBUNIT"/>
    <property type="match status" value="1"/>
</dbReference>
<dbReference type="Gene3D" id="3.40.50.300">
    <property type="entry name" value="P-loop containing nucleotide triphosphate hydrolases"/>
    <property type="match status" value="1"/>
</dbReference>
<dbReference type="PANTHER" id="PTHR43581">
    <property type="entry name" value="ATP/GTP PHOSPHATASE"/>
    <property type="match status" value="1"/>
</dbReference>
<dbReference type="RefSeq" id="WP_134843424.1">
    <property type="nucleotide sequence ID" value="NZ_JAXWHX010000002.1"/>
</dbReference>
<evidence type="ECO:0000313" key="3">
    <source>
        <dbReference type="EMBL" id="TFH81219.1"/>
    </source>
</evidence>
<feature type="domain" description="ATPase AAA-type core" evidence="2">
    <location>
        <begin position="26"/>
        <end position="311"/>
    </location>
</feature>
<dbReference type="GO" id="GO:0016887">
    <property type="term" value="F:ATP hydrolysis activity"/>
    <property type="evidence" value="ECO:0007669"/>
    <property type="project" value="InterPro"/>
</dbReference>
<keyword evidence="4" id="KW-1185">Reference proteome</keyword>
<dbReference type="GeneID" id="302995285"/>
<name>A0A4Y8VL28_9BACT</name>
<dbReference type="Pfam" id="PF13304">
    <property type="entry name" value="AAA_21"/>
    <property type="match status" value="1"/>
</dbReference>
<comment type="caution">
    <text evidence="3">The sequence shown here is derived from an EMBL/GenBank/DDBJ whole genome shotgun (WGS) entry which is preliminary data.</text>
</comment>